<evidence type="ECO:0008006" key="3">
    <source>
        <dbReference type="Google" id="ProtNLM"/>
    </source>
</evidence>
<dbReference type="InterPro" id="IPR007162">
    <property type="entry name" value="DUF366"/>
</dbReference>
<dbReference type="EMBL" id="JACHID010000003">
    <property type="protein sequence ID" value="MBB5021321.1"/>
    <property type="molecule type" value="Genomic_DNA"/>
</dbReference>
<comment type="caution">
    <text evidence="1">The sequence shown here is derived from an EMBL/GenBank/DDBJ whole genome shotgun (WGS) entry which is preliminary data.</text>
</comment>
<dbReference type="RefSeq" id="WP_183729811.1">
    <property type="nucleotide sequence ID" value="NZ_JACHID010000003.1"/>
</dbReference>
<sequence>MNFNYSLLSTPLDYDGSQLRELFPKSMGAPAGHAAIAFIGSCQVDLDHLVDSDDAHSGRPIYSPSMLHLILEFFGMNLWETVLLQRMLMVKASELLLQKGAEVTRSGDDIYMAHRKLSVSIATASRVSTLVHVGFNLDTAGTPVPTVALSELGFTAETFAVLLLDSFKSELECMWHARCKVWGV</sequence>
<name>A0A7W7Y3C6_9BACT</name>
<protein>
    <recommendedName>
        <fullName evidence="3">DUF366 family protein</fullName>
    </recommendedName>
</protein>
<accession>A0A7W7Y3C6</accession>
<organism evidence="1 2">
    <name type="scientific">Desulfurispira natronophila</name>
    <dbReference type="NCBI Taxonomy" id="682562"/>
    <lineage>
        <taxon>Bacteria</taxon>
        <taxon>Pseudomonadati</taxon>
        <taxon>Chrysiogenota</taxon>
        <taxon>Chrysiogenia</taxon>
        <taxon>Chrysiogenales</taxon>
        <taxon>Chrysiogenaceae</taxon>
        <taxon>Desulfurispira</taxon>
    </lineage>
</organism>
<dbReference type="Gene3D" id="3.30.930.10">
    <property type="entry name" value="Bira Bifunctional Protein, Domain 2"/>
    <property type="match status" value="1"/>
</dbReference>
<proteinExistence type="predicted"/>
<dbReference type="SUPFAM" id="SSF55681">
    <property type="entry name" value="Class II aaRS and biotin synthetases"/>
    <property type="match status" value="1"/>
</dbReference>
<gene>
    <name evidence="1" type="ORF">HNR37_000630</name>
</gene>
<keyword evidence="2" id="KW-1185">Reference proteome</keyword>
<dbReference type="AlphaFoldDB" id="A0A7W7Y3C6"/>
<dbReference type="InterPro" id="IPR045864">
    <property type="entry name" value="aa-tRNA-synth_II/BPL/LPL"/>
</dbReference>
<evidence type="ECO:0000313" key="2">
    <source>
        <dbReference type="Proteomes" id="UP000528322"/>
    </source>
</evidence>
<reference evidence="1 2" key="1">
    <citation type="submission" date="2020-08" db="EMBL/GenBank/DDBJ databases">
        <title>Genomic Encyclopedia of Type Strains, Phase IV (KMG-IV): sequencing the most valuable type-strain genomes for metagenomic binning, comparative biology and taxonomic classification.</title>
        <authorList>
            <person name="Goeker M."/>
        </authorList>
    </citation>
    <scope>NUCLEOTIDE SEQUENCE [LARGE SCALE GENOMIC DNA]</scope>
    <source>
        <strain evidence="1 2">DSM 22071</strain>
    </source>
</reference>
<dbReference type="Pfam" id="PF04017">
    <property type="entry name" value="DUF366"/>
    <property type="match status" value="1"/>
</dbReference>
<dbReference type="Proteomes" id="UP000528322">
    <property type="component" value="Unassembled WGS sequence"/>
</dbReference>
<evidence type="ECO:0000313" key="1">
    <source>
        <dbReference type="EMBL" id="MBB5021321.1"/>
    </source>
</evidence>